<sequence>MYAALAALAATLALVIQPAGRPYLLLLLPLVCITLGWTYFSNDQKISAIGKYLRRHLAPALGTSDGRAGGSLAWESVHRCDPLRRLDKFTQLAVDLLMFVVPSLLSTVLYWAAGDLRADLFTLSIIEALVTLGFAARVVAAAYALAREQDPSRA</sequence>
<keyword evidence="3" id="KW-1185">Reference proteome</keyword>
<keyword evidence="1" id="KW-1133">Transmembrane helix</keyword>
<dbReference type="STRING" id="394193.SAMN04489732_11240"/>
<evidence type="ECO:0000313" key="3">
    <source>
        <dbReference type="Proteomes" id="UP000198582"/>
    </source>
</evidence>
<evidence type="ECO:0000256" key="1">
    <source>
        <dbReference type="SAM" id="Phobius"/>
    </source>
</evidence>
<protein>
    <submittedName>
        <fullName evidence="2">Uncharacterized protein</fullName>
    </submittedName>
</protein>
<dbReference type="Proteomes" id="UP000198582">
    <property type="component" value="Unassembled WGS sequence"/>
</dbReference>
<feature type="transmembrane region" description="Helical" evidence="1">
    <location>
        <begin position="92"/>
        <end position="113"/>
    </location>
</feature>
<accession>A0A1H8Y8H3</accession>
<dbReference type="EMBL" id="FOEF01000012">
    <property type="protein sequence ID" value="SEP48445.1"/>
    <property type="molecule type" value="Genomic_DNA"/>
</dbReference>
<feature type="transmembrane region" description="Helical" evidence="1">
    <location>
        <begin position="23"/>
        <end position="40"/>
    </location>
</feature>
<dbReference type="AlphaFoldDB" id="A0A1H8Y8H3"/>
<keyword evidence="1" id="KW-0812">Transmembrane</keyword>
<keyword evidence="1" id="KW-0472">Membrane</keyword>
<proteinExistence type="predicted"/>
<reference evidence="3" key="1">
    <citation type="submission" date="2016-10" db="EMBL/GenBank/DDBJ databases">
        <authorList>
            <person name="Varghese N."/>
            <person name="Submissions S."/>
        </authorList>
    </citation>
    <scope>NUCLEOTIDE SEQUENCE [LARGE SCALE GENOMIC DNA]</scope>
    <source>
        <strain evidence="3">DSM 44993</strain>
    </source>
</reference>
<evidence type="ECO:0000313" key="2">
    <source>
        <dbReference type="EMBL" id="SEP48445.1"/>
    </source>
</evidence>
<name>A0A1H8Y8H3_9PSEU</name>
<organism evidence="2 3">
    <name type="scientific">Amycolatopsis saalfeldensis</name>
    <dbReference type="NCBI Taxonomy" id="394193"/>
    <lineage>
        <taxon>Bacteria</taxon>
        <taxon>Bacillati</taxon>
        <taxon>Actinomycetota</taxon>
        <taxon>Actinomycetes</taxon>
        <taxon>Pseudonocardiales</taxon>
        <taxon>Pseudonocardiaceae</taxon>
        <taxon>Amycolatopsis</taxon>
    </lineage>
</organism>
<feature type="transmembrane region" description="Helical" evidence="1">
    <location>
        <begin position="125"/>
        <end position="146"/>
    </location>
</feature>
<gene>
    <name evidence="2" type="ORF">SAMN04489732_11240</name>
</gene>